<name>R0FRY6_9BRAS</name>
<organism evidence="1 2">
    <name type="scientific">Capsella rubella</name>
    <dbReference type="NCBI Taxonomy" id="81985"/>
    <lineage>
        <taxon>Eukaryota</taxon>
        <taxon>Viridiplantae</taxon>
        <taxon>Streptophyta</taxon>
        <taxon>Embryophyta</taxon>
        <taxon>Tracheophyta</taxon>
        <taxon>Spermatophyta</taxon>
        <taxon>Magnoliopsida</taxon>
        <taxon>eudicotyledons</taxon>
        <taxon>Gunneridae</taxon>
        <taxon>Pentapetalae</taxon>
        <taxon>rosids</taxon>
        <taxon>malvids</taxon>
        <taxon>Brassicales</taxon>
        <taxon>Brassicaceae</taxon>
        <taxon>Camelineae</taxon>
        <taxon>Capsella</taxon>
    </lineage>
</organism>
<dbReference type="AlphaFoldDB" id="R0FRY6"/>
<reference evidence="2" key="1">
    <citation type="journal article" date="2013" name="Nat. Genet.">
        <title>The Capsella rubella genome and the genomic consequences of rapid mating system evolution.</title>
        <authorList>
            <person name="Slotte T."/>
            <person name="Hazzouri K.M."/>
            <person name="Agren J.A."/>
            <person name="Koenig D."/>
            <person name="Maumus F."/>
            <person name="Guo Y.L."/>
            <person name="Steige K."/>
            <person name="Platts A.E."/>
            <person name="Escobar J.S."/>
            <person name="Newman L.K."/>
            <person name="Wang W."/>
            <person name="Mandakova T."/>
            <person name="Vello E."/>
            <person name="Smith L.M."/>
            <person name="Henz S.R."/>
            <person name="Steffen J."/>
            <person name="Takuno S."/>
            <person name="Brandvain Y."/>
            <person name="Coop G."/>
            <person name="Andolfatto P."/>
            <person name="Hu T.T."/>
            <person name="Blanchette M."/>
            <person name="Clark R.M."/>
            <person name="Quesneville H."/>
            <person name="Nordborg M."/>
            <person name="Gaut B.S."/>
            <person name="Lysak M.A."/>
            <person name="Jenkins J."/>
            <person name="Grimwood J."/>
            <person name="Chapman J."/>
            <person name="Prochnik S."/>
            <person name="Shu S."/>
            <person name="Rokhsar D."/>
            <person name="Schmutz J."/>
            <person name="Weigel D."/>
            <person name="Wright S.I."/>
        </authorList>
    </citation>
    <scope>NUCLEOTIDE SEQUENCE [LARGE SCALE GENOMIC DNA]</scope>
    <source>
        <strain evidence="2">cv. Monte Gargano</strain>
    </source>
</reference>
<protein>
    <submittedName>
        <fullName evidence="1">Uncharacterized protein</fullName>
    </submittedName>
</protein>
<dbReference type="EMBL" id="KB870809">
    <property type="protein sequence ID" value="EOA25041.1"/>
    <property type="molecule type" value="Genomic_DNA"/>
</dbReference>
<gene>
    <name evidence="1" type="ORF">CARUB_v10018347mg</name>
</gene>
<evidence type="ECO:0000313" key="1">
    <source>
        <dbReference type="EMBL" id="EOA25041.1"/>
    </source>
</evidence>
<proteinExistence type="predicted"/>
<sequence>MWSRLFIVEGQVDWLRIQSSVTSFIQVFASLLVFVNEEFNIVPLEGIAEVANKVVPYLISPEIKEHLRDLNSRGI</sequence>
<evidence type="ECO:0000313" key="2">
    <source>
        <dbReference type="Proteomes" id="UP000029121"/>
    </source>
</evidence>
<dbReference type="Proteomes" id="UP000029121">
    <property type="component" value="Unassembled WGS sequence"/>
</dbReference>
<keyword evidence="2" id="KW-1185">Reference proteome</keyword>
<accession>R0FRY6</accession>